<dbReference type="SUPFAM" id="SSF53335">
    <property type="entry name" value="S-adenosyl-L-methionine-dependent methyltransferases"/>
    <property type="match status" value="1"/>
</dbReference>
<feature type="active site" description="Proton acceptor" evidence="4">
    <location>
        <position position="262"/>
    </location>
</feature>
<evidence type="ECO:0000256" key="2">
    <source>
        <dbReference type="ARBA" id="ARBA00022679"/>
    </source>
</evidence>
<dbReference type="PANTHER" id="PTHR43712:SF2">
    <property type="entry name" value="O-METHYLTRANSFERASE CICE"/>
    <property type="match status" value="1"/>
</dbReference>
<dbReference type="GO" id="GO:0046983">
    <property type="term" value="F:protein dimerization activity"/>
    <property type="evidence" value="ECO:0007669"/>
    <property type="project" value="InterPro"/>
</dbReference>
<accession>A0A1M5B843</accession>
<feature type="domain" description="O-methyltransferase dimerisation" evidence="6">
    <location>
        <begin position="30"/>
        <end position="102"/>
    </location>
</feature>
<sequence>MHRDSPNSRETKVTGPSSEQATRQVLLPIVYGFALSQIAGTAVRLGVFEALGDSALPVEELAAATGAQPDPLARLLRAGVGAGLLAFRDDGRVVSTPLGRMLRSDSGWPLHRFLTLYGDPAVWRAWGALEDAVRTGKPAFDLVHGTPLFDHLPTDDRLAARFHAAMAAGTAMQNPVIARSYDFGRFEQIVDVGGGNGTLLATVLAAHPEQRGTLFDSTAALRNAPSVLSEFGVADRCSLVAGDFFASVPEGGDAYLLKNVLHDWNDQECVVILRNCRNAMSPGGRVLVLSALLPEQRQAPAPSTVDPLSPEDTVDSPEGALFVLLQDIEMMVMTTGRERTVSDYARLLGDADLVLGEVIPLSTSSRYHLVEALPA</sequence>
<dbReference type="InterPro" id="IPR012967">
    <property type="entry name" value="COMT_dimerisation"/>
</dbReference>
<dbReference type="InterPro" id="IPR029063">
    <property type="entry name" value="SAM-dependent_MTases_sf"/>
</dbReference>
<evidence type="ECO:0000256" key="4">
    <source>
        <dbReference type="PIRSR" id="PIRSR005739-1"/>
    </source>
</evidence>
<organism evidence="7 8">
    <name type="scientific">Streptoalloteichus hindustanus</name>
    <dbReference type="NCBI Taxonomy" id="2017"/>
    <lineage>
        <taxon>Bacteria</taxon>
        <taxon>Bacillati</taxon>
        <taxon>Actinomycetota</taxon>
        <taxon>Actinomycetes</taxon>
        <taxon>Pseudonocardiales</taxon>
        <taxon>Pseudonocardiaceae</taxon>
        <taxon>Streptoalloteichus</taxon>
    </lineage>
</organism>
<dbReference type="EMBL" id="FQVN01000003">
    <property type="protein sequence ID" value="SHF38352.1"/>
    <property type="molecule type" value="Genomic_DNA"/>
</dbReference>
<dbReference type="Pfam" id="PF08100">
    <property type="entry name" value="Dimerisation"/>
    <property type="match status" value="1"/>
</dbReference>
<dbReference type="STRING" id="2017.SAMN05444320_103432"/>
<evidence type="ECO:0000313" key="8">
    <source>
        <dbReference type="Proteomes" id="UP000184501"/>
    </source>
</evidence>
<dbReference type="InterPro" id="IPR036390">
    <property type="entry name" value="WH_DNA-bd_sf"/>
</dbReference>
<dbReference type="Gene3D" id="1.10.10.10">
    <property type="entry name" value="Winged helix-like DNA-binding domain superfamily/Winged helix DNA-binding domain"/>
    <property type="match status" value="1"/>
</dbReference>
<dbReference type="InterPro" id="IPR036388">
    <property type="entry name" value="WH-like_DNA-bd_sf"/>
</dbReference>
<dbReference type="PIRSF" id="PIRSF005739">
    <property type="entry name" value="O-mtase"/>
    <property type="match status" value="1"/>
</dbReference>
<dbReference type="GO" id="GO:0032259">
    <property type="term" value="P:methylation"/>
    <property type="evidence" value="ECO:0007669"/>
    <property type="project" value="UniProtKB-KW"/>
</dbReference>
<protein>
    <submittedName>
        <fullName evidence="7">Hydroxyneurosporene-O-methyltransferase</fullName>
    </submittedName>
</protein>
<evidence type="ECO:0000256" key="3">
    <source>
        <dbReference type="ARBA" id="ARBA00022691"/>
    </source>
</evidence>
<dbReference type="CDD" id="cd02440">
    <property type="entry name" value="AdoMet_MTases"/>
    <property type="match status" value="1"/>
</dbReference>
<feature type="domain" description="O-methyltransferase C-terminal" evidence="5">
    <location>
        <begin position="126"/>
        <end position="351"/>
    </location>
</feature>
<name>A0A1M5B843_STRHI</name>
<gene>
    <name evidence="7" type="ORF">SAMN05444320_103432</name>
</gene>
<dbReference type="PROSITE" id="PS51683">
    <property type="entry name" value="SAM_OMT_II"/>
    <property type="match status" value="1"/>
</dbReference>
<dbReference type="Proteomes" id="UP000184501">
    <property type="component" value="Unassembled WGS sequence"/>
</dbReference>
<dbReference type="Gene3D" id="1.10.287.1350">
    <property type="match status" value="1"/>
</dbReference>
<dbReference type="SUPFAM" id="SSF46785">
    <property type="entry name" value="Winged helix' DNA-binding domain"/>
    <property type="match status" value="1"/>
</dbReference>
<evidence type="ECO:0000259" key="6">
    <source>
        <dbReference type="Pfam" id="PF08100"/>
    </source>
</evidence>
<dbReference type="InterPro" id="IPR016461">
    <property type="entry name" value="COMT-like"/>
</dbReference>
<dbReference type="AlphaFoldDB" id="A0A1M5B843"/>
<evidence type="ECO:0000256" key="1">
    <source>
        <dbReference type="ARBA" id="ARBA00022603"/>
    </source>
</evidence>
<keyword evidence="3" id="KW-0949">S-adenosyl-L-methionine</keyword>
<keyword evidence="1 7" id="KW-0489">Methyltransferase</keyword>
<keyword evidence="2 7" id="KW-0808">Transferase</keyword>
<evidence type="ECO:0000259" key="5">
    <source>
        <dbReference type="Pfam" id="PF00891"/>
    </source>
</evidence>
<dbReference type="InterPro" id="IPR001077">
    <property type="entry name" value="COMT_C"/>
</dbReference>
<dbReference type="Gene3D" id="3.40.50.150">
    <property type="entry name" value="Vaccinia Virus protein VP39"/>
    <property type="match status" value="1"/>
</dbReference>
<proteinExistence type="predicted"/>
<dbReference type="PANTHER" id="PTHR43712">
    <property type="entry name" value="PUTATIVE (AFU_ORTHOLOGUE AFUA_4G14580)-RELATED"/>
    <property type="match status" value="1"/>
</dbReference>
<dbReference type="Pfam" id="PF00891">
    <property type="entry name" value="Methyltransf_2"/>
    <property type="match status" value="1"/>
</dbReference>
<reference evidence="7 8" key="1">
    <citation type="submission" date="2016-11" db="EMBL/GenBank/DDBJ databases">
        <authorList>
            <person name="Jaros S."/>
            <person name="Januszkiewicz K."/>
            <person name="Wedrychowicz H."/>
        </authorList>
    </citation>
    <scope>NUCLEOTIDE SEQUENCE [LARGE SCALE GENOMIC DNA]</scope>
    <source>
        <strain evidence="7 8">DSM 44523</strain>
    </source>
</reference>
<dbReference type="GO" id="GO:0008171">
    <property type="term" value="F:O-methyltransferase activity"/>
    <property type="evidence" value="ECO:0007669"/>
    <property type="project" value="InterPro"/>
</dbReference>
<keyword evidence="8" id="KW-1185">Reference proteome</keyword>
<evidence type="ECO:0000313" key="7">
    <source>
        <dbReference type="EMBL" id="SHF38352.1"/>
    </source>
</evidence>